<keyword evidence="1" id="KW-0472">Membrane</keyword>
<dbReference type="InterPro" id="IPR001036">
    <property type="entry name" value="Acrflvin-R"/>
</dbReference>
<name>A0ABT5FF80_9GAMM</name>
<reference evidence="2 3" key="1">
    <citation type="submission" date="2023-01" db="EMBL/GenBank/DDBJ databases">
        <title>Psychrosphaera sp. nov., isolated from marine algae.</title>
        <authorList>
            <person name="Bayburt H."/>
            <person name="Choi B.J."/>
            <person name="Kim J.M."/>
            <person name="Choi D.G."/>
            <person name="Jeon C.O."/>
        </authorList>
    </citation>
    <scope>NUCLEOTIDE SEQUENCE [LARGE SCALE GENOMIC DNA]</scope>
    <source>
        <strain evidence="2 3">G1-22</strain>
    </source>
</reference>
<dbReference type="EMBL" id="JAQOMS010000002">
    <property type="protein sequence ID" value="MDC2889991.1"/>
    <property type="molecule type" value="Genomic_DNA"/>
</dbReference>
<dbReference type="SUPFAM" id="SSF82866">
    <property type="entry name" value="Multidrug efflux transporter AcrB transmembrane domain"/>
    <property type="match status" value="1"/>
</dbReference>
<dbReference type="Gene3D" id="1.20.1640.10">
    <property type="entry name" value="Multidrug efflux transporter AcrB transmembrane domain"/>
    <property type="match status" value="1"/>
</dbReference>
<dbReference type="PANTHER" id="PTHR32063">
    <property type="match status" value="1"/>
</dbReference>
<comment type="caution">
    <text evidence="2">The sequence shown here is derived from an EMBL/GenBank/DDBJ whole genome shotgun (WGS) entry which is preliminary data.</text>
</comment>
<accession>A0ABT5FF80</accession>
<dbReference type="RefSeq" id="WP_272181300.1">
    <property type="nucleotide sequence ID" value="NZ_JAQOMS010000002.1"/>
</dbReference>
<evidence type="ECO:0000313" key="3">
    <source>
        <dbReference type="Proteomes" id="UP001528411"/>
    </source>
</evidence>
<dbReference type="Proteomes" id="UP001528411">
    <property type="component" value="Unassembled WGS sequence"/>
</dbReference>
<keyword evidence="1" id="KW-1133">Transmembrane helix</keyword>
<protein>
    <submittedName>
        <fullName evidence="2">Efflux RND transporter permease subunit</fullName>
    </submittedName>
</protein>
<keyword evidence="3" id="KW-1185">Reference proteome</keyword>
<gene>
    <name evidence="2" type="ORF">PN838_16010</name>
</gene>
<dbReference type="Pfam" id="PF00873">
    <property type="entry name" value="ACR_tran"/>
    <property type="match status" value="1"/>
</dbReference>
<feature type="transmembrane region" description="Helical" evidence="1">
    <location>
        <begin position="37"/>
        <end position="63"/>
    </location>
</feature>
<evidence type="ECO:0000313" key="2">
    <source>
        <dbReference type="EMBL" id="MDC2889991.1"/>
    </source>
</evidence>
<organism evidence="2 3">
    <name type="scientific">Psychrosphaera algicola</name>
    <dbReference type="NCBI Taxonomy" id="3023714"/>
    <lineage>
        <taxon>Bacteria</taxon>
        <taxon>Pseudomonadati</taxon>
        <taxon>Pseudomonadota</taxon>
        <taxon>Gammaproteobacteria</taxon>
        <taxon>Alteromonadales</taxon>
        <taxon>Pseudoalteromonadaceae</taxon>
        <taxon>Psychrosphaera</taxon>
    </lineage>
</organism>
<sequence length="81" mass="8540">MVQSASSRFTPVILTSLTTIVGLLPLTLYGGELWQPMGTVIITGLLFTTLASLVWVPALTVLISGRNAKTHNEISNNGVSG</sequence>
<dbReference type="PANTHER" id="PTHR32063:SF24">
    <property type="entry name" value="CATION EFFLUX SYSTEM (ACRB_ACRD_ACRF FAMILY)"/>
    <property type="match status" value="1"/>
</dbReference>
<evidence type="ECO:0000256" key="1">
    <source>
        <dbReference type="SAM" id="Phobius"/>
    </source>
</evidence>
<proteinExistence type="predicted"/>
<feature type="transmembrane region" description="Helical" evidence="1">
    <location>
        <begin position="12"/>
        <end position="31"/>
    </location>
</feature>
<keyword evidence="1" id="KW-0812">Transmembrane</keyword>